<dbReference type="OrthoDB" id="422637at2759"/>
<dbReference type="SUPFAM" id="SSF48371">
    <property type="entry name" value="ARM repeat"/>
    <property type="match status" value="2"/>
</dbReference>
<feature type="region of interest" description="Disordered" evidence="1">
    <location>
        <begin position="377"/>
        <end position="401"/>
    </location>
</feature>
<accession>A0A6P4CY66</accession>
<evidence type="ECO:0000313" key="3">
    <source>
        <dbReference type="Proteomes" id="UP000515211"/>
    </source>
</evidence>
<dbReference type="AlphaFoldDB" id="A0A6P4CY66"/>
<dbReference type="KEGG" id="adu:107482440"/>
<evidence type="ECO:0000259" key="2">
    <source>
        <dbReference type="Pfam" id="PF13251"/>
    </source>
</evidence>
<dbReference type="InterPro" id="IPR016024">
    <property type="entry name" value="ARM-type_fold"/>
</dbReference>
<dbReference type="GeneID" id="107482440"/>
<dbReference type="Proteomes" id="UP000515211">
    <property type="component" value="Chromosome 4"/>
</dbReference>
<evidence type="ECO:0000256" key="1">
    <source>
        <dbReference type="SAM" id="MobiDB-lite"/>
    </source>
</evidence>
<dbReference type="PANTHER" id="PTHR13366">
    <property type="entry name" value="MALARIA ANTIGEN-RELATED"/>
    <property type="match status" value="1"/>
</dbReference>
<organism evidence="3 4">
    <name type="scientific">Arachis duranensis</name>
    <name type="common">Wild peanut</name>
    <dbReference type="NCBI Taxonomy" id="130453"/>
    <lineage>
        <taxon>Eukaryota</taxon>
        <taxon>Viridiplantae</taxon>
        <taxon>Streptophyta</taxon>
        <taxon>Embryophyta</taxon>
        <taxon>Tracheophyta</taxon>
        <taxon>Spermatophyta</taxon>
        <taxon>Magnoliopsida</taxon>
        <taxon>eudicotyledons</taxon>
        <taxon>Gunneridae</taxon>
        <taxon>Pentapetalae</taxon>
        <taxon>rosids</taxon>
        <taxon>fabids</taxon>
        <taxon>Fabales</taxon>
        <taxon>Fabaceae</taxon>
        <taxon>Papilionoideae</taxon>
        <taxon>50 kb inversion clade</taxon>
        <taxon>dalbergioids sensu lato</taxon>
        <taxon>Dalbergieae</taxon>
        <taxon>Pterocarpus clade</taxon>
        <taxon>Arachis</taxon>
    </lineage>
</organism>
<sequence>MAETASNAAEAPTPPVRLWRTAFLTLRDETLTAPPSSSSTPDLLRNLIFSQSYTLLSALPELPSHEVLSDILFLMELVLVSASCLNQEECTHIYTQTSRLIHDICRGVSFDVNPSSFTGVVNAFSKMLDLFPGKVAIDDESNRIRSSAGIISAIECLQAFRCIITSSQRRWLQSEDTLLVKFLLDIIASYQAAFWLMPHSMSKDKIDMRLSIESSSCELQTVAFGMLSKAISRAGSSFSVDMWRSMIKVVRKTMDFLAQKSSFVEDNVMSRFYESFLSCLHLILTDSKCSVSDHVSVFVAVLQMFLTYGLCGLTPSTPVLIGRGEKECNAESPRASWEQVNRSNRTAYRPPHLRKRECSKMKLSRAWNSQNISDSESSAVNFTSSDSDFSDGDGSAKESGGTLNSRVRVAALICIQELCQADSKSFSMQWSLLLPTSDVLQPRKRDATLMTCLLFDPCLKVRMASASTLVAMLDGLSSIFLQVAEYKDSSKFGSFTALSSSLGKILLELHRGILFSIQQEAHGKLLALLFKILRLVILSTPYSRMPPNLLATVVTSVRTRIREGFQFKSDQSSLLAAAVGCLTLALCSSPSTEVRKMLYEEVSSGYIKNEKKSGVLVMLFEYSLQWSCPTICLEALQALKAVCHNYPNIVTACWERVSAIVSGFLSFGYPEISSRKSSEHGGSPTTFVSEKVLAAAIKVLDECLRALSGFQGTEDLSDDKLADIPFASDFIRGKKVSSAPLYESEGKDDDVVNSEASECGIHEWCEAIEKHMPCILCHSSSLVRAASITCFAGMTSSVFISFTMEKQGFILSSLINAAINDDVPLVRSAACRAIGVVSCFPQVCQSAEVLDRFIHAVEINTCHTLISVRITASWALANICDAIRHTVSLEYMGSNSNPKLIVSLSECALHLTEDGDKVKSNAVRALGYISRIFKCSTSRFQDMSMDHLGPRTEGYSCSQNLIKCQRSNSNHYQLDYHENYCRLERIVKALISCVVTGNVKVQWNVCHALGNLFLNETLSLQDMDWASDVYGVLLQLLRESSNYKIRIQAAAALAVPASVHDYGPSFSDIVQCVEDVMENIGQDQISGPSNFKYRVSLQKQLTLTLLHVLSFTSSTDDDQLKDFLVQKALILEDWFKGLCSSVEGELDVQDKIITDRKKVMICNAIQSLTQVYKGKQQDAIAQRFEELEGSL</sequence>
<dbReference type="InterPro" id="IPR025283">
    <property type="entry name" value="DUF4042"/>
</dbReference>
<reference evidence="3" key="1">
    <citation type="journal article" date="2016" name="Nat. Genet.">
        <title>The genome sequences of Arachis duranensis and Arachis ipaensis, the diploid ancestors of cultivated peanut.</title>
        <authorList>
            <person name="Bertioli D.J."/>
            <person name="Cannon S.B."/>
            <person name="Froenicke L."/>
            <person name="Huang G."/>
            <person name="Farmer A.D."/>
            <person name="Cannon E.K."/>
            <person name="Liu X."/>
            <person name="Gao D."/>
            <person name="Clevenger J."/>
            <person name="Dash S."/>
            <person name="Ren L."/>
            <person name="Moretzsohn M.C."/>
            <person name="Shirasawa K."/>
            <person name="Huang W."/>
            <person name="Vidigal B."/>
            <person name="Abernathy B."/>
            <person name="Chu Y."/>
            <person name="Niederhuth C.E."/>
            <person name="Umale P."/>
            <person name="Araujo A.C."/>
            <person name="Kozik A."/>
            <person name="Kim K.D."/>
            <person name="Burow M.D."/>
            <person name="Varshney R.K."/>
            <person name="Wang X."/>
            <person name="Zhang X."/>
            <person name="Barkley N."/>
            <person name="Guimaraes P.M."/>
            <person name="Isobe S."/>
            <person name="Guo B."/>
            <person name="Liao B."/>
            <person name="Stalker H.T."/>
            <person name="Schmitz R.J."/>
            <person name="Scheffler B.E."/>
            <person name="Leal-Bertioli S.C."/>
            <person name="Xun X."/>
            <person name="Jackson S.A."/>
            <person name="Michelmore R."/>
            <person name="Ozias-Akins P."/>
        </authorList>
    </citation>
    <scope>NUCLEOTIDE SEQUENCE [LARGE SCALE GENOMIC DNA]</scope>
    <source>
        <strain evidence="3">cv. V14167</strain>
    </source>
</reference>
<dbReference type="Gene3D" id="1.25.10.10">
    <property type="entry name" value="Leucine-rich Repeat Variant"/>
    <property type="match status" value="2"/>
</dbReference>
<proteinExistence type="predicted"/>
<protein>
    <submittedName>
        <fullName evidence="4">Uncharacterized protein LOC107482440 isoform X1</fullName>
    </submittedName>
</protein>
<dbReference type="PANTHER" id="PTHR13366:SF0">
    <property type="entry name" value="HEAT REPEAT-CONTAINING PROTEIN 6"/>
    <property type="match status" value="1"/>
</dbReference>
<dbReference type="InterPro" id="IPR011989">
    <property type="entry name" value="ARM-like"/>
</dbReference>
<feature type="domain" description="DUF4042" evidence="2">
    <location>
        <begin position="406"/>
        <end position="583"/>
    </location>
</feature>
<keyword evidence="3" id="KW-1185">Reference proteome</keyword>
<dbReference type="Pfam" id="PF13251">
    <property type="entry name" value="DUF4042"/>
    <property type="match status" value="1"/>
</dbReference>
<reference evidence="4" key="2">
    <citation type="submission" date="2025-08" db="UniProtKB">
        <authorList>
            <consortium name="RefSeq"/>
        </authorList>
    </citation>
    <scope>IDENTIFICATION</scope>
    <source>
        <tissue evidence="4">Whole plant</tissue>
    </source>
</reference>
<evidence type="ECO:0000313" key="4">
    <source>
        <dbReference type="RefSeq" id="XP_015958415.1"/>
    </source>
</evidence>
<name>A0A6P4CY66_ARADU</name>
<gene>
    <name evidence="4" type="primary">LOC107482440</name>
</gene>
<dbReference type="RefSeq" id="XP_015958415.1">
    <property type="nucleotide sequence ID" value="XM_016102929.3"/>
</dbReference>
<dbReference type="InterPro" id="IPR052107">
    <property type="entry name" value="HEAT6"/>
</dbReference>